<dbReference type="OrthoDB" id="105927at2"/>
<name>G5IKI8_9FIRM</name>
<evidence type="ECO:0000256" key="5">
    <source>
        <dbReference type="PROSITE-ProRule" id="PRU00679"/>
    </source>
</evidence>
<comment type="caution">
    <text evidence="6">The sequence shown here is derived from an EMBL/GenBank/DDBJ whole genome shotgun (WGS) entry which is preliminary data.</text>
</comment>
<feature type="modified residue" description="N6-carboxylysine" evidence="3 5">
    <location>
        <position position="147"/>
    </location>
</feature>
<evidence type="ECO:0000256" key="4">
    <source>
        <dbReference type="PIRSR" id="PIRSR601559-51"/>
    </source>
</evidence>
<protein>
    <recommendedName>
        <fullName evidence="8">Phosphotriesterase</fullName>
    </recommendedName>
</protein>
<evidence type="ECO:0000256" key="3">
    <source>
        <dbReference type="PIRSR" id="PIRSR601559-50"/>
    </source>
</evidence>
<keyword evidence="1 4" id="KW-0479">Metal-binding</keyword>
<evidence type="ECO:0000256" key="2">
    <source>
        <dbReference type="ARBA" id="ARBA00022801"/>
    </source>
</evidence>
<feature type="binding site" evidence="4">
    <location>
        <position position="22"/>
    </location>
    <ligand>
        <name>Zn(2+)</name>
        <dbReference type="ChEBI" id="CHEBI:29105"/>
        <label>1</label>
    </ligand>
</feature>
<dbReference type="GO" id="GO:0016787">
    <property type="term" value="F:hydrolase activity"/>
    <property type="evidence" value="ECO:0007669"/>
    <property type="project" value="UniProtKB-KW"/>
</dbReference>
<feature type="binding site" description="via carbamate group" evidence="4">
    <location>
        <position position="147"/>
    </location>
    <ligand>
        <name>Zn(2+)</name>
        <dbReference type="ChEBI" id="CHEBI:29105"/>
        <label>2</label>
    </ligand>
</feature>
<dbReference type="Gene3D" id="3.20.20.140">
    <property type="entry name" value="Metal-dependent hydrolases"/>
    <property type="match status" value="1"/>
</dbReference>
<dbReference type="PANTHER" id="PTHR10819">
    <property type="entry name" value="PHOSPHOTRIESTERASE-RELATED"/>
    <property type="match status" value="1"/>
</dbReference>
<sequence>MSFVRLLTGDIAPESMGFTYSHEHIVCRPAYWVERGQEDLLLDDPVKSEEEVRLAKLAGVDTIVDATAIDYGRDPEAVHQISLHTGMQIIGTAGFNKGFLWDAKMPGEERTYREWIDKSSVEELTRFVIDEVEVGMQDTGVKGGQVKFGTGYNSISPLEIKTIRAGCRAHLETGAPVHSHTEAGTMALEQMKYIREEGVDLSHVSFGHMDRNPDTYYHLKIADTGAFLCFDGIAKVKYNPESVRIGCILELAKRGYQKQILVSGDTARRSYYRSYTYALGLPYIKEVWAERLVEEAEMAGLDGRALVQDIFVNNPRRCFTFKK</sequence>
<dbReference type="InterPro" id="IPR001559">
    <property type="entry name" value="Phosphotriesterase"/>
</dbReference>
<dbReference type="EMBL" id="ADLN01000111">
    <property type="protein sequence ID" value="EHI58017.1"/>
    <property type="molecule type" value="Genomic_DNA"/>
</dbReference>
<accession>G5IKI8</accession>
<evidence type="ECO:0000313" key="7">
    <source>
        <dbReference type="Proteomes" id="UP000005384"/>
    </source>
</evidence>
<dbReference type="RefSeq" id="WP_006782007.1">
    <property type="nucleotide sequence ID" value="NZ_CP040506.1"/>
</dbReference>
<proteinExistence type="inferred from homology"/>
<comment type="similarity">
    <text evidence="5">Belongs to the metallo-dependent hydrolases superfamily. Phosphotriesterase family.</text>
</comment>
<keyword evidence="7" id="KW-1185">Reference proteome</keyword>
<dbReference type="HOGENOM" id="CLU_054760_1_1_9"/>
<dbReference type="Proteomes" id="UP000005384">
    <property type="component" value="Unassembled WGS sequence"/>
</dbReference>
<dbReference type="PIRSF" id="PIRSF016839">
    <property type="entry name" value="PhP"/>
    <property type="match status" value="1"/>
</dbReference>
<reference evidence="6 7" key="1">
    <citation type="submission" date="2011-08" db="EMBL/GenBank/DDBJ databases">
        <title>The Genome Sequence of Clostridium hathewayi WAL-18680.</title>
        <authorList>
            <consortium name="The Broad Institute Genome Sequencing Platform"/>
            <person name="Earl A."/>
            <person name="Ward D."/>
            <person name="Feldgarden M."/>
            <person name="Gevers D."/>
            <person name="Finegold S.M."/>
            <person name="Summanen P.H."/>
            <person name="Molitoris D.R."/>
            <person name="Song M."/>
            <person name="Daigneault M."/>
            <person name="Allen-Vercoe E."/>
            <person name="Young S.K."/>
            <person name="Zeng Q."/>
            <person name="Gargeya S."/>
            <person name="Fitzgerald M."/>
            <person name="Haas B."/>
            <person name="Abouelleil A."/>
            <person name="Alvarado L."/>
            <person name="Arachchi H.M."/>
            <person name="Berlin A."/>
            <person name="Brown A."/>
            <person name="Chapman S.B."/>
            <person name="Chen Z."/>
            <person name="Dunbar C."/>
            <person name="Freedman E."/>
            <person name="Gearin G."/>
            <person name="Gellesch M."/>
            <person name="Goldberg J."/>
            <person name="Griggs A."/>
            <person name="Gujja S."/>
            <person name="Heiman D."/>
            <person name="Howarth C."/>
            <person name="Larson L."/>
            <person name="Lui A."/>
            <person name="MacDonald P.J.P."/>
            <person name="Montmayeur A."/>
            <person name="Murphy C."/>
            <person name="Neiman D."/>
            <person name="Pearson M."/>
            <person name="Priest M."/>
            <person name="Roberts A."/>
            <person name="Saif S."/>
            <person name="Shea T."/>
            <person name="Shenoy N."/>
            <person name="Sisk P."/>
            <person name="Stolte C."/>
            <person name="Sykes S."/>
            <person name="Wortman J."/>
            <person name="Nusbaum C."/>
            <person name="Birren B."/>
        </authorList>
    </citation>
    <scope>NUCLEOTIDE SEQUENCE [LARGE SCALE GENOMIC DNA]</scope>
    <source>
        <strain evidence="6 7">WAL-18680</strain>
    </source>
</reference>
<feature type="binding site" evidence="4">
    <location>
        <position position="180"/>
    </location>
    <ligand>
        <name>Zn(2+)</name>
        <dbReference type="ChEBI" id="CHEBI:29105"/>
        <label>2</label>
    </ligand>
</feature>
<dbReference type="PATRIC" id="fig|742737.3.peg.4002"/>
<dbReference type="InterPro" id="IPR032466">
    <property type="entry name" value="Metal_Hydrolase"/>
</dbReference>
<feature type="binding site" evidence="4">
    <location>
        <position position="265"/>
    </location>
    <ligand>
        <name>Zn(2+)</name>
        <dbReference type="ChEBI" id="CHEBI:29105"/>
        <label>1</label>
    </ligand>
</feature>
<feature type="binding site" evidence="4">
    <location>
        <position position="24"/>
    </location>
    <ligand>
        <name>Zn(2+)</name>
        <dbReference type="ChEBI" id="CHEBI:29105"/>
        <label>1</label>
    </ligand>
</feature>
<keyword evidence="2" id="KW-0378">Hydrolase</keyword>
<evidence type="ECO:0008006" key="8">
    <source>
        <dbReference type="Google" id="ProtNLM"/>
    </source>
</evidence>
<gene>
    <name evidence="6" type="ORF">HMPREF9473_04016</name>
</gene>
<dbReference type="AlphaFoldDB" id="G5IKI8"/>
<dbReference type="GO" id="GO:0008270">
    <property type="term" value="F:zinc ion binding"/>
    <property type="evidence" value="ECO:0007669"/>
    <property type="project" value="InterPro"/>
</dbReference>
<feature type="binding site" description="via carbamate group" evidence="4">
    <location>
        <position position="147"/>
    </location>
    <ligand>
        <name>Zn(2+)</name>
        <dbReference type="ChEBI" id="CHEBI:29105"/>
        <label>1</label>
    </ligand>
</feature>
<evidence type="ECO:0000313" key="6">
    <source>
        <dbReference type="EMBL" id="EHI58017.1"/>
    </source>
</evidence>
<comment type="cofactor">
    <cofactor evidence="4">
        <name>a divalent metal cation</name>
        <dbReference type="ChEBI" id="CHEBI:60240"/>
    </cofactor>
    <text evidence="4">Binds 2 divalent metal cations per subunit.</text>
</comment>
<dbReference type="SUPFAM" id="SSF51556">
    <property type="entry name" value="Metallo-dependent hydrolases"/>
    <property type="match status" value="1"/>
</dbReference>
<dbReference type="PANTHER" id="PTHR10819:SF3">
    <property type="entry name" value="PHOSPHOTRIESTERASE-RELATED PROTEIN"/>
    <property type="match status" value="1"/>
</dbReference>
<organism evidence="6 7">
    <name type="scientific">Hungatella hathewayi WAL-18680</name>
    <dbReference type="NCBI Taxonomy" id="742737"/>
    <lineage>
        <taxon>Bacteria</taxon>
        <taxon>Bacillati</taxon>
        <taxon>Bacillota</taxon>
        <taxon>Clostridia</taxon>
        <taxon>Lachnospirales</taxon>
        <taxon>Lachnospiraceae</taxon>
        <taxon>Hungatella</taxon>
    </lineage>
</organism>
<dbReference type="PROSITE" id="PS51347">
    <property type="entry name" value="PHOSPHOTRIESTERASE_2"/>
    <property type="match status" value="1"/>
</dbReference>
<dbReference type="Pfam" id="PF02126">
    <property type="entry name" value="PTE"/>
    <property type="match status" value="1"/>
</dbReference>
<feature type="binding site" evidence="4">
    <location>
        <position position="208"/>
    </location>
    <ligand>
        <name>Zn(2+)</name>
        <dbReference type="ChEBI" id="CHEBI:29105"/>
        <label>2</label>
    </ligand>
</feature>
<evidence type="ECO:0000256" key="1">
    <source>
        <dbReference type="ARBA" id="ARBA00022723"/>
    </source>
</evidence>